<reference evidence="3" key="1">
    <citation type="journal article" date="2011" name="Nature">
        <title>Genome sequence and analysis of the tuber crop potato.</title>
        <authorList>
            <consortium name="The Potato Genome Sequencing Consortium"/>
        </authorList>
    </citation>
    <scope>NUCLEOTIDE SEQUENCE [LARGE SCALE GENOMIC DNA]</scope>
    <source>
        <strain evidence="3">cv. DM1-3 516 R44</strain>
    </source>
</reference>
<dbReference type="Gramene" id="PGSC0003DMT400044858">
    <property type="protein sequence ID" value="PGSC0003DMT400044858"/>
    <property type="gene ID" value="PGSC0003DMG400017407"/>
</dbReference>
<reference evidence="2" key="2">
    <citation type="submission" date="2015-06" db="UniProtKB">
        <authorList>
            <consortium name="EnsemblPlants"/>
        </authorList>
    </citation>
    <scope>IDENTIFICATION</scope>
    <source>
        <strain evidence="2">DM1-3 516 R44</strain>
    </source>
</reference>
<dbReference type="SUPFAM" id="SSF81822">
    <property type="entry name" value="RuBisCo LSMT C-terminal, substrate-binding domain"/>
    <property type="match status" value="1"/>
</dbReference>
<proteinExistence type="predicted"/>
<evidence type="ECO:0000313" key="3">
    <source>
        <dbReference type="Proteomes" id="UP000011115"/>
    </source>
</evidence>
<gene>
    <name evidence="2" type="primary">LOC102602761</name>
</gene>
<dbReference type="EnsemblPlants" id="PGSC0003DMT400044858">
    <property type="protein sequence ID" value="PGSC0003DMT400044858"/>
    <property type="gene ID" value="PGSC0003DMG400017407"/>
</dbReference>
<dbReference type="Gene3D" id="3.90.1420.10">
    <property type="entry name" value="Rubisco LSMT, substrate-binding domain"/>
    <property type="match status" value="1"/>
</dbReference>
<dbReference type="EnsemblPlants" id="PGSC0003DMT400044859">
    <property type="protein sequence ID" value="PGSC0003DMT400044859"/>
    <property type="gene ID" value="PGSC0003DMG400017407"/>
</dbReference>
<dbReference type="Proteomes" id="UP000011115">
    <property type="component" value="Unassembled WGS sequence"/>
</dbReference>
<dbReference type="Gramene" id="PGSC0003DMT400044859">
    <property type="protein sequence ID" value="PGSC0003DMT400044859"/>
    <property type="gene ID" value="PGSC0003DMG400017407"/>
</dbReference>
<organism evidence="2 3">
    <name type="scientific">Solanum tuberosum</name>
    <name type="common">Potato</name>
    <dbReference type="NCBI Taxonomy" id="4113"/>
    <lineage>
        <taxon>Eukaryota</taxon>
        <taxon>Viridiplantae</taxon>
        <taxon>Streptophyta</taxon>
        <taxon>Embryophyta</taxon>
        <taxon>Tracheophyta</taxon>
        <taxon>Spermatophyta</taxon>
        <taxon>Magnoliopsida</taxon>
        <taxon>eudicotyledons</taxon>
        <taxon>Gunneridae</taxon>
        <taxon>Pentapetalae</taxon>
        <taxon>asterids</taxon>
        <taxon>lamiids</taxon>
        <taxon>Solanales</taxon>
        <taxon>Solanaceae</taxon>
        <taxon>Solanoideae</taxon>
        <taxon>Solaneae</taxon>
        <taxon>Solanum</taxon>
    </lineage>
</organism>
<dbReference type="Pfam" id="PF09273">
    <property type="entry name" value="Rubis-subs-bind"/>
    <property type="match status" value="1"/>
</dbReference>
<dbReference type="ExpressionAtlas" id="M1BGS6">
    <property type="expression patterns" value="baseline"/>
</dbReference>
<protein>
    <submittedName>
        <fullName evidence="2">Ribulose-1,5 bisphosphate carboxylase/oxygenase large subunit N-methyltransferase, chloroplast</fullName>
    </submittedName>
</protein>
<dbReference type="HOGENOM" id="CLU_2268611_0_0_1"/>
<sequence length="103" mass="11730">MAFAYLVVSPPSMSRQFEEMAAAASNKATSKKDIKYPEIEEDALQFILDSCESSISKYSKFLQVVNYFSQYYCPIITPTWIPACDVASFSHHVVLEKKKQESF</sequence>
<dbReference type="OrthoDB" id="341421at2759"/>
<evidence type="ECO:0000259" key="1">
    <source>
        <dbReference type="Pfam" id="PF09273"/>
    </source>
</evidence>
<dbReference type="AlphaFoldDB" id="M1BGS6"/>
<feature type="domain" description="Rubisco LSMT substrate-binding" evidence="1">
    <location>
        <begin position="1"/>
        <end position="62"/>
    </location>
</feature>
<dbReference type="InterPro" id="IPR036464">
    <property type="entry name" value="Rubisco_LSMT_subst-bd_sf"/>
</dbReference>
<keyword evidence="3" id="KW-1185">Reference proteome</keyword>
<evidence type="ECO:0000313" key="2">
    <source>
        <dbReference type="EnsemblPlants" id="PGSC0003DMT400044858"/>
    </source>
</evidence>
<name>M1BGS6_SOLTU</name>
<accession>M1BGS6</accession>
<dbReference type="InterPro" id="IPR015353">
    <property type="entry name" value="Rubisco_LSMT_subst-bd"/>
</dbReference>